<comment type="function">
    <text evidence="10">Catalyzes the transfer of pyrophosphate from adenosine triphosphate (ATP) to 6-hydroxymethyl-7,8-dihydropterin, an enzymatic step in folate biosynthesis pathway.</text>
</comment>
<dbReference type="EMBL" id="OCNF01000008">
    <property type="protein sequence ID" value="SOD68226.1"/>
    <property type="molecule type" value="Genomic_DNA"/>
</dbReference>
<dbReference type="GO" id="GO:0016301">
    <property type="term" value="F:kinase activity"/>
    <property type="evidence" value="ECO:0007669"/>
    <property type="project" value="UniProtKB-KW"/>
</dbReference>
<keyword evidence="8" id="KW-0067">ATP-binding</keyword>
<keyword evidence="9" id="KW-0289">Folate biosynthesis</keyword>
<evidence type="ECO:0000256" key="2">
    <source>
        <dbReference type="ARBA" id="ARBA00005810"/>
    </source>
</evidence>
<evidence type="ECO:0000256" key="12">
    <source>
        <dbReference type="ARBA" id="ARBA00033413"/>
    </source>
</evidence>
<dbReference type="PANTHER" id="PTHR43071">
    <property type="entry name" value="2-AMINO-4-HYDROXY-6-HYDROXYMETHYLDIHYDROPTERIDINE PYROPHOSPHOKINASE"/>
    <property type="match status" value="1"/>
</dbReference>
<dbReference type="Gene3D" id="3.30.70.560">
    <property type="entry name" value="7,8-Dihydro-6-hydroxymethylpterin-pyrophosphokinase HPPK"/>
    <property type="match status" value="1"/>
</dbReference>
<dbReference type="UniPathway" id="UPA00077">
    <property type="reaction ID" value="UER00155"/>
</dbReference>
<evidence type="ECO:0000256" key="7">
    <source>
        <dbReference type="ARBA" id="ARBA00022777"/>
    </source>
</evidence>
<dbReference type="GO" id="GO:0046654">
    <property type="term" value="P:tetrahydrofolate biosynthetic process"/>
    <property type="evidence" value="ECO:0007669"/>
    <property type="project" value="UniProtKB-UniPathway"/>
</dbReference>
<dbReference type="InterPro" id="IPR000550">
    <property type="entry name" value="Hppk"/>
</dbReference>
<evidence type="ECO:0000256" key="1">
    <source>
        <dbReference type="ARBA" id="ARBA00005051"/>
    </source>
</evidence>
<name>A0A286EBH0_9NEIS</name>
<evidence type="ECO:0000256" key="10">
    <source>
        <dbReference type="ARBA" id="ARBA00029409"/>
    </source>
</evidence>
<evidence type="ECO:0000259" key="13">
    <source>
        <dbReference type="Pfam" id="PF01288"/>
    </source>
</evidence>
<organism evidence="14 15">
    <name type="scientific">Alysiella filiformis DSM 16848</name>
    <dbReference type="NCBI Taxonomy" id="1120981"/>
    <lineage>
        <taxon>Bacteria</taxon>
        <taxon>Pseudomonadati</taxon>
        <taxon>Pseudomonadota</taxon>
        <taxon>Betaproteobacteria</taxon>
        <taxon>Neisseriales</taxon>
        <taxon>Neisseriaceae</taxon>
        <taxon>Alysiella</taxon>
    </lineage>
</organism>
<dbReference type="CDD" id="cd00483">
    <property type="entry name" value="HPPK"/>
    <property type="match status" value="1"/>
</dbReference>
<dbReference type="SUPFAM" id="SSF55083">
    <property type="entry name" value="6-hydroxymethyl-7,8-dihydropterin pyrophosphokinase, HPPK"/>
    <property type="match status" value="1"/>
</dbReference>
<keyword evidence="7 14" id="KW-0418">Kinase</keyword>
<dbReference type="PANTHER" id="PTHR43071:SF1">
    <property type="entry name" value="2-AMINO-4-HYDROXY-6-HYDROXYMETHYLDIHYDROPTERIDINE PYROPHOSPHOKINASE"/>
    <property type="match status" value="1"/>
</dbReference>
<dbReference type="GO" id="GO:0005524">
    <property type="term" value="F:ATP binding"/>
    <property type="evidence" value="ECO:0007669"/>
    <property type="project" value="UniProtKB-KW"/>
</dbReference>
<evidence type="ECO:0000256" key="11">
    <source>
        <dbReference type="ARBA" id="ARBA00029766"/>
    </source>
</evidence>
<accession>A0A286EBH0</accession>
<reference evidence="14 15" key="1">
    <citation type="submission" date="2017-09" db="EMBL/GenBank/DDBJ databases">
        <authorList>
            <person name="Ehlers B."/>
            <person name="Leendertz F.H."/>
        </authorList>
    </citation>
    <scope>NUCLEOTIDE SEQUENCE [LARGE SCALE GENOMIC DNA]</scope>
    <source>
        <strain evidence="14 15">DSM 16848</strain>
    </source>
</reference>
<comment type="pathway">
    <text evidence="1">Cofactor biosynthesis; tetrahydrofolate biosynthesis; 2-amino-4-hydroxy-6-hydroxymethyl-7,8-dihydropteridine diphosphate from 7,8-dihydroneopterin triphosphate: step 4/4.</text>
</comment>
<dbReference type="Proteomes" id="UP000219669">
    <property type="component" value="Unassembled WGS sequence"/>
</dbReference>
<comment type="similarity">
    <text evidence="2">Belongs to the HPPK family.</text>
</comment>
<evidence type="ECO:0000256" key="3">
    <source>
        <dbReference type="ARBA" id="ARBA00013253"/>
    </source>
</evidence>
<sequence length="159" mass="17605">MNTAIIALGSNLDNPIAQIQNALAKLRQQPEIADLRVSSLYRTAPVGYADQPDFINAVAVLRTPLHALALLHLLQNVENEFGRVRSFQNAPRTLDLDVIDFNHEKWDTPELTLPHPRAHLRGFVMLPLAEIAPDWVLGEYGTAAEIATLLGDEGMVRLP</sequence>
<evidence type="ECO:0000313" key="14">
    <source>
        <dbReference type="EMBL" id="SOD68226.1"/>
    </source>
</evidence>
<evidence type="ECO:0000256" key="5">
    <source>
        <dbReference type="ARBA" id="ARBA00022679"/>
    </source>
</evidence>
<keyword evidence="5" id="KW-0808">Transferase</keyword>
<dbReference type="NCBIfam" id="TIGR01498">
    <property type="entry name" value="folK"/>
    <property type="match status" value="1"/>
</dbReference>
<proteinExistence type="inferred from homology"/>
<feature type="domain" description="7,8-dihydro-6-hydroxymethylpterin-pyrophosphokinase" evidence="13">
    <location>
        <begin position="5"/>
        <end position="133"/>
    </location>
</feature>
<keyword evidence="6" id="KW-0547">Nucleotide-binding</keyword>
<dbReference type="InterPro" id="IPR035907">
    <property type="entry name" value="Hppk_sf"/>
</dbReference>
<dbReference type="RefSeq" id="WP_097114213.1">
    <property type="nucleotide sequence ID" value="NZ_CP083931.1"/>
</dbReference>
<dbReference type="Pfam" id="PF01288">
    <property type="entry name" value="HPPK"/>
    <property type="match status" value="1"/>
</dbReference>
<dbReference type="AlphaFoldDB" id="A0A286EBH0"/>
<evidence type="ECO:0000256" key="9">
    <source>
        <dbReference type="ARBA" id="ARBA00022909"/>
    </source>
</evidence>
<gene>
    <name evidence="14" type="ORF">SAMN02746062_01155</name>
</gene>
<evidence type="ECO:0000313" key="15">
    <source>
        <dbReference type="Proteomes" id="UP000219669"/>
    </source>
</evidence>
<protein>
    <recommendedName>
        <fullName evidence="4">2-amino-4-hydroxy-6-hydroxymethyldihydropteridine pyrophosphokinase</fullName>
        <ecNumber evidence="3">2.7.6.3</ecNumber>
    </recommendedName>
    <alternativeName>
        <fullName evidence="11">6-hydroxymethyl-7,8-dihydropterin pyrophosphokinase</fullName>
    </alternativeName>
    <alternativeName>
        <fullName evidence="12">7,8-dihydro-6-hydroxymethylpterin-pyrophosphokinase</fullName>
    </alternativeName>
</protein>
<evidence type="ECO:0000256" key="8">
    <source>
        <dbReference type="ARBA" id="ARBA00022840"/>
    </source>
</evidence>
<dbReference type="GO" id="GO:0003848">
    <property type="term" value="F:2-amino-4-hydroxy-6-hydroxymethyldihydropteridine diphosphokinase activity"/>
    <property type="evidence" value="ECO:0007669"/>
    <property type="project" value="UniProtKB-EC"/>
</dbReference>
<keyword evidence="15" id="KW-1185">Reference proteome</keyword>
<evidence type="ECO:0000256" key="4">
    <source>
        <dbReference type="ARBA" id="ARBA00016218"/>
    </source>
</evidence>
<dbReference type="GO" id="GO:0046656">
    <property type="term" value="P:folic acid biosynthetic process"/>
    <property type="evidence" value="ECO:0007669"/>
    <property type="project" value="UniProtKB-KW"/>
</dbReference>
<dbReference type="EC" id="2.7.6.3" evidence="3"/>
<evidence type="ECO:0000256" key="6">
    <source>
        <dbReference type="ARBA" id="ARBA00022741"/>
    </source>
</evidence>
<dbReference type="OrthoDB" id="9808041at2"/>